<evidence type="ECO:0000313" key="2">
    <source>
        <dbReference type="EMBL" id="RAV07873.1"/>
    </source>
</evidence>
<evidence type="ECO:0000256" key="1">
    <source>
        <dbReference type="SAM" id="MobiDB-lite"/>
    </source>
</evidence>
<dbReference type="EMBL" id="QMEV01000042">
    <property type="protein sequence ID" value="RAV07873.1"/>
    <property type="molecule type" value="Genomic_DNA"/>
</dbReference>
<dbReference type="AlphaFoldDB" id="A0A329LMB5"/>
<protein>
    <submittedName>
        <fullName evidence="2">Uncharacterized protein</fullName>
    </submittedName>
</protein>
<feature type="compositionally biased region" description="Basic residues" evidence="1">
    <location>
        <begin position="40"/>
        <end position="52"/>
    </location>
</feature>
<reference evidence="2 3" key="1">
    <citation type="submission" date="2018-06" db="EMBL/GenBank/DDBJ databases">
        <title>NTM in soil in Japan.</title>
        <authorList>
            <person name="Ohya K."/>
        </authorList>
    </citation>
    <scope>NUCLEOTIDE SEQUENCE [LARGE SCALE GENOMIC DNA]</scope>
    <source>
        <strain evidence="2 3">GF28</strain>
    </source>
</reference>
<accession>A0A329LMB5</accession>
<dbReference type="Proteomes" id="UP000250915">
    <property type="component" value="Unassembled WGS sequence"/>
</dbReference>
<feature type="region of interest" description="Disordered" evidence="1">
    <location>
        <begin position="13"/>
        <end position="67"/>
    </location>
</feature>
<name>A0A329LMB5_9MYCO</name>
<proteinExistence type="predicted"/>
<sequence>MWAAVPRWYQRKAHGIRYPAANRGKPLDARSAPRSGPSAHRGRRGSRRRSPRARQTGGGRESGTDSWKAFMRQSADTVNYSGELALAQGVKSG</sequence>
<comment type="caution">
    <text evidence="2">The sequence shown here is derived from an EMBL/GenBank/DDBJ whole genome shotgun (WGS) entry which is preliminary data.</text>
</comment>
<organism evidence="2 3">
    <name type="scientific">Mycobacterium colombiense</name>
    <dbReference type="NCBI Taxonomy" id="339268"/>
    <lineage>
        <taxon>Bacteria</taxon>
        <taxon>Bacillati</taxon>
        <taxon>Actinomycetota</taxon>
        <taxon>Actinomycetes</taxon>
        <taxon>Mycobacteriales</taxon>
        <taxon>Mycobacteriaceae</taxon>
        <taxon>Mycobacterium</taxon>
        <taxon>Mycobacterium avium complex (MAC)</taxon>
    </lineage>
</organism>
<evidence type="ECO:0000313" key="3">
    <source>
        <dbReference type="Proteomes" id="UP000250915"/>
    </source>
</evidence>
<dbReference type="OrthoDB" id="6882680at2"/>
<gene>
    <name evidence="2" type="ORF">DQP57_17825</name>
</gene>